<dbReference type="PANTHER" id="PTHR42973:SF32">
    <property type="entry name" value="FAD-LINKED OXIDOREDUCTASE AFOF"/>
    <property type="match status" value="1"/>
</dbReference>
<accession>B8M629</accession>
<keyword evidence="2" id="KW-0285">Flavoprotein</keyword>
<dbReference type="PROSITE" id="PS51387">
    <property type="entry name" value="FAD_PCMH"/>
    <property type="match status" value="1"/>
</dbReference>
<dbReference type="STRING" id="441959.B8M629"/>
<evidence type="ECO:0000256" key="4">
    <source>
        <dbReference type="ARBA" id="ARBA00022827"/>
    </source>
</evidence>
<dbReference type="GO" id="GO:0071949">
    <property type="term" value="F:FAD binding"/>
    <property type="evidence" value="ECO:0007669"/>
    <property type="project" value="InterPro"/>
</dbReference>
<protein>
    <submittedName>
        <fullName evidence="7">FAD binding domain protein</fullName>
    </submittedName>
</protein>
<keyword evidence="8" id="KW-1185">Reference proteome</keyword>
<dbReference type="PANTHER" id="PTHR42973">
    <property type="entry name" value="BINDING OXIDOREDUCTASE, PUTATIVE (AFU_ORTHOLOGUE AFUA_1G17690)-RELATED"/>
    <property type="match status" value="1"/>
</dbReference>
<organism evidence="7 8">
    <name type="scientific">Talaromyces stipitatus (strain ATCC 10500 / CBS 375.48 / QM 6759 / NRRL 1006)</name>
    <name type="common">Penicillium stipitatum</name>
    <dbReference type="NCBI Taxonomy" id="441959"/>
    <lineage>
        <taxon>Eukaryota</taxon>
        <taxon>Fungi</taxon>
        <taxon>Dikarya</taxon>
        <taxon>Ascomycota</taxon>
        <taxon>Pezizomycotina</taxon>
        <taxon>Eurotiomycetes</taxon>
        <taxon>Eurotiomycetidae</taxon>
        <taxon>Eurotiales</taxon>
        <taxon>Trichocomaceae</taxon>
        <taxon>Talaromyces</taxon>
        <taxon>Talaromyces sect. Talaromyces</taxon>
    </lineage>
</organism>
<dbReference type="Pfam" id="PF08031">
    <property type="entry name" value="BBE"/>
    <property type="match status" value="1"/>
</dbReference>
<evidence type="ECO:0000259" key="6">
    <source>
        <dbReference type="PROSITE" id="PS51387"/>
    </source>
</evidence>
<dbReference type="InterPro" id="IPR016169">
    <property type="entry name" value="FAD-bd_PCMH_sub2"/>
</dbReference>
<evidence type="ECO:0000256" key="1">
    <source>
        <dbReference type="ARBA" id="ARBA00005466"/>
    </source>
</evidence>
<name>B8M629_TALSN</name>
<dbReference type="Pfam" id="PF01565">
    <property type="entry name" value="FAD_binding_4"/>
    <property type="match status" value="1"/>
</dbReference>
<dbReference type="SUPFAM" id="SSF56176">
    <property type="entry name" value="FAD-binding/transporter-associated domain-like"/>
    <property type="match status" value="1"/>
</dbReference>
<keyword evidence="3" id="KW-0732">Signal</keyword>
<keyword evidence="4" id="KW-0274">FAD</keyword>
<dbReference type="Gene3D" id="3.40.462.20">
    <property type="match status" value="1"/>
</dbReference>
<dbReference type="InterPro" id="IPR006094">
    <property type="entry name" value="Oxid_FAD_bind_N"/>
</dbReference>
<dbReference type="InterPro" id="IPR012951">
    <property type="entry name" value="BBE"/>
</dbReference>
<proteinExistence type="inferred from homology"/>
<dbReference type="eggNOG" id="ENOG502SJ3M">
    <property type="taxonomic scope" value="Eukaryota"/>
</dbReference>
<gene>
    <name evidence="7" type="ORF">TSTA_023640</name>
</gene>
<reference evidence="8" key="1">
    <citation type="journal article" date="2015" name="Genome Announc.">
        <title>Genome sequence of the AIDS-associated pathogen Penicillium marneffei (ATCC18224) and its near taxonomic relative Talaromyces stipitatus (ATCC10500).</title>
        <authorList>
            <person name="Nierman W.C."/>
            <person name="Fedorova-Abrams N.D."/>
            <person name="Andrianopoulos A."/>
        </authorList>
    </citation>
    <scope>NUCLEOTIDE SEQUENCE [LARGE SCALE GENOMIC DNA]</scope>
    <source>
        <strain evidence="8">ATCC 10500 / CBS 375.48 / QM 6759 / NRRL 1006</strain>
    </source>
</reference>
<feature type="domain" description="FAD-binding PCMH-type" evidence="6">
    <location>
        <begin position="67"/>
        <end position="241"/>
    </location>
</feature>
<dbReference type="AlphaFoldDB" id="B8M629"/>
<keyword evidence="5" id="KW-0560">Oxidoreductase</keyword>
<dbReference type="GeneID" id="8109546"/>
<dbReference type="VEuPathDB" id="FungiDB:TSTA_023640"/>
<dbReference type="GO" id="GO:0016491">
    <property type="term" value="F:oxidoreductase activity"/>
    <property type="evidence" value="ECO:0007669"/>
    <property type="project" value="UniProtKB-KW"/>
</dbReference>
<comment type="similarity">
    <text evidence="1">Belongs to the oxygen-dependent FAD-linked oxidoreductase family.</text>
</comment>
<evidence type="ECO:0000313" key="7">
    <source>
        <dbReference type="EMBL" id="EED19029.1"/>
    </source>
</evidence>
<dbReference type="HOGENOM" id="CLU_018354_0_0_1"/>
<dbReference type="OMA" id="FENHHSY"/>
<dbReference type="OrthoDB" id="415825at2759"/>
<sequence length="500" mass="54512">MFDILGVVRLTAEMKVFGIGVILALPLLATAQSYNLTALFQPVLSPGAEIYYANDSDWTQNVTQRWTTWDAPTYLGAIKPVTERDVQNIVKVASAHNISFLATGGGHGVSQGFANIQNAIEIDLANFKTVNLDIENNQLTVGGGATYGQLYDPLYNAGKEFPTGNAPCVGVIGATIGAGVGLLQGLHGYTSDALISARIVTASGVLFEASATNNTELFWAIRGAGANFGIITSATYRIYDATNSGQAQNADFLFAESANRTVWNALQTLDETLPAELSVTITSTYNQTSGQASIMVNLVYFGIYDNFQPYVDQFLAISPTQWRNVTVPWNQLIASANFGAPSHGCGTNSSHINFFSIALNQTDPLTFQGFFDDLILFSQQNPSYTGAWVIERYSTQGPLAVPEETRGVYPWREAKMQLLWESDYPDSSLDSTVNAFYTQQRQHFDEFSGFHTFATYVNYAHGDEGPNVWYGDADNLARLSAAKRKWDSNNLFGAAKPVPL</sequence>
<dbReference type="InParanoid" id="B8M629"/>
<evidence type="ECO:0000256" key="2">
    <source>
        <dbReference type="ARBA" id="ARBA00022630"/>
    </source>
</evidence>
<dbReference type="InterPro" id="IPR050416">
    <property type="entry name" value="FAD-linked_Oxidoreductase"/>
</dbReference>
<dbReference type="InterPro" id="IPR036318">
    <property type="entry name" value="FAD-bd_PCMH-like_sf"/>
</dbReference>
<evidence type="ECO:0000313" key="8">
    <source>
        <dbReference type="Proteomes" id="UP000001745"/>
    </source>
</evidence>
<dbReference type="EMBL" id="EQ962654">
    <property type="protein sequence ID" value="EED19029.1"/>
    <property type="molecule type" value="Genomic_DNA"/>
</dbReference>
<dbReference type="InterPro" id="IPR016166">
    <property type="entry name" value="FAD-bd_PCMH"/>
</dbReference>
<dbReference type="Proteomes" id="UP000001745">
    <property type="component" value="Unassembled WGS sequence"/>
</dbReference>
<evidence type="ECO:0000256" key="3">
    <source>
        <dbReference type="ARBA" id="ARBA00022729"/>
    </source>
</evidence>
<dbReference type="RefSeq" id="XP_002479463.1">
    <property type="nucleotide sequence ID" value="XM_002479418.1"/>
</dbReference>
<evidence type="ECO:0000256" key="5">
    <source>
        <dbReference type="ARBA" id="ARBA00023002"/>
    </source>
</evidence>
<dbReference type="PhylomeDB" id="B8M629"/>
<dbReference type="Gene3D" id="3.30.465.10">
    <property type="match status" value="1"/>
</dbReference>